<accession>A0ABU5CFJ0</accession>
<name>A0ABU5CFJ0_9BACI</name>
<dbReference type="Proteomes" id="UP001228376">
    <property type="component" value="Unassembled WGS sequence"/>
</dbReference>
<dbReference type="InterPro" id="IPR045527">
    <property type="entry name" value="DUF6470"/>
</dbReference>
<comment type="caution">
    <text evidence="1">The sequence shown here is derived from an EMBL/GenBank/DDBJ whole genome shotgun (WGS) entry which is preliminary data.</text>
</comment>
<proteinExistence type="predicted"/>
<dbReference type="RefSeq" id="WP_320384891.1">
    <property type="nucleotide sequence ID" value="NZ_JAROCA020000001.1"/>
</dbReference>
<gene>
    <name evidence="1" type="ORF">P5G51_006480</name>
</gene>
<sequence>MAEQAVANSTKGYSGLGIKFIPSHFSVKEHYEPADVHIDAEIKQPQIEATTHPVQHDYQPGKVTIAMKQYQSLQIDVEGL</sequence>
<protein>
    <submittedName>
        <fullName evidence="1">DUF6470 family protein</fullName>
    </submittedName>
</protein>
<evidence type="ECO:0000313" key="2">
    <source>
        <dbReference type="Proteomes" id="UP001228376"/>
    </source>
</evidence>
<dbReference type="Pfam" id="PF20074">
    <property type="entry name" value="DUF6470"/>
    <property type="match status" value="1"/>
</dbReference>
<reference evidence="1 2" key="1">
    <citation type="submission" date="2023-10" db="EMBL/GenBank/DDBJ databases">
        <title>179-bfca-hs.</title>
        <authorList>
            <person name="Miliotis G."/>
            <person name="Sengupta P."/>
            <person name="Hameed A."/>
            <person name="Chuvochina M."/>
            <person name="Mcdonagh F."/>
            <person name="Simpson A.C."/>
            <person name="Singh N.K."/>
            <person name="Rekha P.D."/>
            <person name="Raman K."/>
            <person name="Hugenholtz P."/>
            <person name="Venkateswaran K."/>
        </authorList>
    </citation>
    <scope>NUCLEOTIDE SEQUENCE [LARGE SCALE GENOMIC DNA]</scope>
    <source>
        <strain evidence="1 2">179-BFC-A-HS</strain>
    </source>
</reference>
<evidence type="ECO:0000313" key="1">
    <source>
        <dbReference type="EMBL" id="MDY0405090.1"/>
    </source>
</evidence>
<organism evidence="1 2">
    <name type="scientific">Tigheibacillus jepli</name>
    <dbReference type="NCBI Taxonomy" id="3035914"/>
    <lineage>
        <taxon>Bacteria</taxon>
        <taxon>Bacillati</taxon>
        <taxon>Bacillota</taxon>
        <taxon>Bacilli</taxon>
        <taxon>Bacillales</taxon>
        <taxon>Bacillaceae</taxon>
        <taxon>Tigheibacillus</taxon>
    </lineage>
</organism>
<dbReference type="EMBL" id="JAROCA020000001">
    <property type="protein sequence ID" value="MDY0405090.1"/>
    <property type="molecule type" value="Genomic_DNA"/>
</dbReference>
<keyword evidence="2" id="KW-1185">Reference proteome</keyword>